<comment type="caution">
    <text evidence="9">The sequence shown here is derived from an EMBL/GenBank/DDBJ whole genome shotgun (WGS) entry which is preliminary data.</text>
</comment>
<keyword evidence="2" id="KW-0227">DNA damage</keyword>
<evidence type="ECO:0000256" key="7">
    <source>
        <dbReference type="SAM" id="MobiDB-lite"/>
    </source>
</evidence>
<reference evidence="9 10" key="1">
    <citation type="submission" date="2016-07" db="EMBL/GenBank/DDBJ databases">
        <title>Pervasive Adenine N6-methylation of Active Genes in Fungi.</title>
        <authorList>
            <consortium name="DOE Joint Genome Institute"/>
            <person name="Mondo S.J."/>
            <person name="Dannebaum R.O."/>
            <person name="Kuo R.C."/>
            <person name="Labutti K."/>
            <person name="Haridas S."/>
            <person name="Kuo A."/>
            <person name="Salamov A."/>
            <person name="Ahrendt S.R."/>
            <person name="Lipzen A."/>
            <person name="Sullivan W."/>
            <person name="Andreopoulos W.B."/>
            <person name="Clum A."/>
            <person name="Lindquist E."/>
            <person name="Daum C."/>
            <person name="Ramamoorthy G.K."/>
            <person name="Gryganskyi A."/>
            <person name="Culley D."/>
            <person name="Magnuson J.K."/>
            <person name="James T.Y."/>
            <person name="O'Malley M.A."/>
            <person name="Stajich J.E."/>
            <person name="Spatafora J.W."/>
            <person name="Visel A."/>
            <person name="Grigoriev I.V."/>
        </authorList>
    </citation>
    <scope>NUCLEOTIDE SEQUENCE [LARGE SCALE GENOMIC DNA]</scope>
    <source>
        <strain evidence="9 10">12-1054</strain>
    </source>
</reference>
<dbReference type="InterPro" id="IPR017455">
    <property type="entry name" value="Znf_FYVE-rel"/>
</dbReference>
<accession>A0A1Y2FU09</accession>
<dbReference type="OMA" id="DDVHQNL"/>
<dbReference type="Proteomes" id="UP000193685">
    <property type="component" value="Unassembled WGS sequence"/>
</dbReference>
<keyword evidence="4" id="KW-0862">Zinc</keyword>
<dbReference type="OrthoDB" id="166134at2759"/>
<feature type="domain" description="FYVE-type" evidence="8">
    <location>
        <begin position="272"/>
        <end position="347"/>
    </location>
</feature>
<evidence type="ECO:0000313" key="9">
    <source>
        <dbReference type="EMBL" id="ORY86784.1"/>
    </source>
</evidence>
<proteinExistence type="predicted"/>
<evidence type="ECO:0000313" key="10">
    <source>
        <dbReference type="Proteomes" id="UP000193685"/>
    </source>
</evidence>
<dbReference type="SUPFAM" id="SSF57903">
    <property type="entry name" value="FYVE/PHD zinc finger"/>
    <property type="match status" value="2"/>
</dbReference>
<keyword evidence="5" id="KW-0234">DNA repair</keyword>
<dbReference type="InterPro" id="IPR000306">
    <property type="entry name" value="Znf_FYVE"/>
</dbReference>
<dbReference type="PROSITE" id="PS00028">
    <property type="entry name" value="ZINC_FINGER_C2H2_1"/>
    <property type="match status" value="1"/>
</dbReference>
<dbReference type="InterPro" id="IPR013083">
    <property type="entry name" value="Znf_RING/FYVE/PHD"/>
</dbReference>
<dbReference type="Pfam" id="PF11464">
    <property type="entry name" value="Rbsn"/>
    <property type="match status" value="1"/>
</dbReference>
<evidence type="ECO:0000256" key="5">
    <source>
        <dbReference type="ARBA" id="ARBA00023204"/>
    </source>
</evidence>
<organism evidence="9 10">
    <name type="scientific">Protomyces lactucae-debilis</name>
    <dbReference type="NCBI Taxonomy" id="2754530"/>
    <lineage>
        <taxon>Eukaryota</taxon>
        <taxon>Fungi</taxon>
        <taxon>Dikarya</taxon>
        <taxon>Ascomycota</taxon>
        <taxon>Taphrinomycotina</taxon>
        <taxon>Taphrinomycetes</taxon>
        <taxon>Taphrinales</taxon>
        <taxon>Protomycetaceae</taxon>
        <taxon>Protomyces</taxon>
    </lineage>
</organism>
<dbReference type="GO" id="GO:0006281">
    <property type="term" value="P:DNA repair"/>
    <property type="evidence" value="ECO:0007669"/>
    <property type="project" value="UniProtKB-KW"/>
</dbReference>
<dbReference type="CDD" id="cd15737">
    <property type="entry name" value="FYVE2_Vac1p_like"/>
    <property type="match status" value="1"/>
</dbReference>
<dbReference type="PANTHER" id="PTHR23164">
    <property type="entry name" value="EARLY ENDOSOME ANTIGEN 1"/>
    <property type="match status" value="1"/>
</dbReference>
<keyword evidence="1" id="KW-0479">Metal-binding</keyword>
<dbReference type="SUPFAM" id="SSF140125">
    <property type="entry name" value="Rabenosyn-5 Rab-binding domain-like"/>
    <property type="match status" value="1"/>
</dbReference>
<dbReference type="PANTHER" id="PTHR23164:SF30">
    <property type="entry name" value="EARLY ENDOSOME ANTIGEN 1"/>
    <property type="match status" value="1"/>
</dbReference>
<dbReference type="RefSeq" id="XP_040727640.1">
    <property type="nucleotide sequence ID" value="XM_040870867.1"/>
</dbReference>
<dbReference type="InterPro" id="IPR036531">
    <property type="entry name" value="Rbsn_Rab-bd_sf"/>
</dbReference>
<sequence>MPGRQMHALSLNDRAASCSQLDTDALSSIACPICQEEMLSLQQLNRHLDDAHVEVAQQVQEVGIRSWFGKQISRSSKLAPVAAIAKTLKFVEPFERNGAEEEHVGIESAQETDSIVSRAHWQKESKEDYCTLDNCRKRLGGRIRAVNCRHCGKLYCDQHTLCQMRLSRSAVYEPVRGHWCRVCISCYEGRDWYHDKEGCVHDRSAELFACRRGWVDRARLEANRLEKRLSKLLASLADLPKEDTQDKLFGLVLGKANPRRLIEQQAVPWEDDTTLTECRDCKLPYSYSNRKHHCRLCGQTTCGNAATRCSTEIAFDVAIPEKVQQARHAGSSSVTLRLCRNCEMQLSDISPMVEEETAGLPLWMTHYTTLRLFQTSIESLMPRFQALLSRLDDTSNFPTSEETKAAARVRKRLVDAMTQYDLLAKKIAVREDEKATISPAETKLRGNVVLQAGVFLQRNLVPLQHVPSLSQLRKRQADLASTPDDAASLMSGETMSSEESKHQQEQRQIVMVLKEQEFLLQEELDRLKRRRKFEEVKALSVALAELGEEITKQVAILGQDL</sequence>
<dbReference type="InterPro" id="IPR021565">
    <property type="entry name" value="Rbsn_Rab-bd"/>
</dbReference>
<dbReference type="Pfam" id="PF01363">
    <property type="entry name" value="FYVE"/>
    <property type="match status" value="1"/>
</dbReference>
<keyword evidence="10" id="KW-1185">Reference proteome</keyword>
<dbReference type="GeneID" id="63787466"/>
<dbReference type="InterPro" id="IPR006642">
    <property type="entry name" value="Rad18_UBZ4"/>
</dbReference>
<evidence type="ECO:0000259" key="8">
    <source>
        <dbReference type="PROSITE" id="PS50178"/>
    </source>
</evidence>
<dbReference type="PROSITE" id="PS50178">
    <property type="entry name" value="ZF_FYVE"/>
    <property type="match status" value="2"/>
</dbReference>
<feature type="region of interest" description="Disordered" evidence="7">
    <location>
        <begin position="476"/>
        <end position="503"/>
    </location>
</feature>
<evidence type="ECO:0000256" key="2">
    <source>
        <dbReference type="ARBA" id="ARBA00022763"/>
    </source>
</evidence>
<dbReference type="Gene3D" id="3.30.40.10">
    <property type="entry name" value="Zinc/RING finger domain, C3HC4 (zinc finger)"/>
    <property type="match status" value="2"/>
</dbReference>
<feature type="domain" description="FYVE-type" evidence="8">
    <location>
        <begin position="135"/>
        <end position="191"/>
    </location>
</feature>
<name>A0A1Y2FU09_PROLT</name>
<dbReference type="STRING" id="56484.A0A1Y2FU09"/>
<keyword evidence="3 6" id="KW-0863">Zinc-finger</keyword>
<protein>
    <recommendedName>
        <fullName evidence="8">FYVE-type domain-containing protein</fullName>
    </recommendedName>
</protein>
<gene>
    <name evidence="9" type="ORF">BCR37DRAFT_390524</name>
</gene>
<evidence type="ECO:0000256" key="3">
    <source>
        <dbReference type="ARBA" id="ARBA00022771"/>
    </source>
</evidence>
<dbReference type="SMART" id="SM00734">
    <property type="entry name" value="ZnF_Rad18"/>
    <property type="match status" value="1"/>
</dbReference>
<dbReference type="EMBL" id="MCFI01000002">
    <property type="protein sequence ID" value="ORY86784.1"/>
    <property type="molecule type" value="Genomic_DNA"/>
</dbReference>
<evidence type="ECO:0000256" key="6">
    <source>
        <dbReference type="PROSITE-ProRule" id="PRU00091"/>
    </source>
</evidence>
<dbReference type="GO" id="GO:0003677">
    <property type="term" value="F:DNA binding"/>
    <property type="evidence" value="ECO:0007669"/>
    <property type="project" value="InterPro"/>
</dbReference>
<dbReference type="SMART" id="SM00064">
    <property type="entry name" value="FYVE"/>
    <property type="match status" value="2"/>
</dbReference>
<evidence type="ECO:0000256" key="4">
    <source>
        <dbReference type="ARBA" id="ARBA00022833"/>
    </source>
</evidence>
<dbReference type="GO" id="GO:0008270">
    <property type="term" value="F:zinc ion binding"/>
    <property type="evidence" value="ECO:0007669"/>
    <property type="project" value="UniProtKB-KW"/>
</dbReference>
<dbReference type="InterPro" id="IPR013087">
    <property type="entry name" value="Znf_C2H2_type"/>
</dbReference>
<dbReference type="InterPro" id="IPR011011">
    <property type="entry name" value="Znf_FYVE_PHD"/>
</dbReference>
<dbReference type="AlphaFoldDB" id="A0A1Y2FU09"/>
<evidence type="ECO:0000256" key="1">
    <source>
        <dbReference type="ARBA" id="ARBA00022723"/>
    </source>
</evidence>